<dbReference type="PANTHER" id="PTHR43820:SF4">
    <property type="entry name" value="HIGH-AFFINITY BRANCHED-CHAIN AMINO ACID TRANSPORT ATP-BINDING PROTEIN LIVF"/>
    <property type="match status" value="1"/>
</dbReference>
<gene>
    <name evidence="4" type="ORF">G6F50_018391</name>
</gene>
<protein>
    <recommendedName>
        <fullName evidence="6">Branched-chain amino acid ATP-binding cassette transporter C-terminal domain-containing protein</fullName>
    </recommendedName>
</protein>
<dbReference type="AlphaFoldDB" id="A0A9P6XMU6"/>
<dbReference type="GO" id="GO:0015807">
    <property type="term" value="P:L-amino acid transport"/>
    <property type="evidence" value="ECO:0007669"/>
    <property type="project" value="TreeGrafter"/>
</dbReference>
<comment type="caution">
    <text evidence="4">The sequence shown here is derived from an EMBL/GenBank/DDBJ whole genome shotgun (WGS) entry which is preliminary data.</text>
</comment>
<dbReference type="InterPro" id="IPR027417">
    <property type="entry name" value="P-loop_NTPase"/>
</dbReference>
<dbReference type="EMBL" id="JAANIU010017701">
    <property type="protein sequence ID" value="KAG1526389.1"/>
    <property type="molecule type" value="Genomic_DNA"/>
</dbReference>
<accession>A0A9P6XMU6</accession>
<reference evidence="4 5" key="1">
    <citation type="journal article" date="2020" name="Microb. Genom.">
        <title>Genetic diversity of clinical and environmental Mucorales isolates obtained from an investigation of mucormycosis cases among solid organ transplant recipients.</title>
        <authorList>
            <person name="Nguyen M.H."/>
            <person name="Kaul D."/>
            <person name="Muto C."/>
            <person name="Cheng S.J."/>
            <person name="Richter R.A."/>
            <person name="Bruno V.M."/>
            <person name="Liu G."/>
            <person name="Beyhan S."/>
            <person name="Sundermann A.J."/>
            <person name="Mounaud S."/>
            <person name="Pasculle A.W."/>
            <person name="Nierman W.C."/>
            <person name="Driscoll E."/>
            <person name="Cumbie R."/>
            <person name="Clancy C.J."/>
            <person name="Dupont C.L."/>
        </authorList>
    </citation>
    <scope>NUCLEOTIDE SEQUENCE [LARGE SCALE GENOMIC DNA]</scope>
    <source>
        <strain evidence="4 5">GL24</strain>
    </source>
</reference>
<evidence type="ECO:0000256" key="2">
    <source>
        <dbReference type="ARBA" id="ARBA00022448"/>
    </source>
</evidence>
<proteinExistence type="inferred from homology"/>
<name>A0A9P6XMU6_9FUNG</name>
<dbReference type="Gene3D" id="3.40.50.300">
    <property type="entry name" value="P-loop containing nucleotide triphosphate hydrolases"/>
    <property type="match status" value="1"/>
</dbReference>
<dbReference type="SUPFAM" id="SSF52540">
    <property type="entry name" value="P-loop containing nucleoside triphosphate hydrolases"/>
    <property type="match status" value="1"/>
</dbReference>
<evidence type="ECO:0008006" key="6">
    <source>
        <dbReference type="Google" id="ProtNLM"/>
    </source>
</evidence>
<evidence type="ECO:0000313" key="4">
    <source>
        <dbReference type="EMBL" id="KAG1526389.1"/>
    </source>
</evidence>
<dbReference type="GO" id="GO:0015658">
    <property type="term" value="F:branched-chain amino acid transmembrane transporter activity"/>
    <property type="evidence" value="ECO:0007669"/>
    <property type="project" value="TreeGrafter"/>
</dbReference>
<keyword evidence="5" id="KW-1185">Reference proteome</keyword>
<keyword evidence="3" id="KW-0029">Amino-acid transport</keyword>
<sequence>MILLDEPSMGLSPLVVEQIFDIVLRLHRAQGSTLLLVAQNVKLALSVSSYAYILENGEIALEGESAMLASDEGVLRAYLGA</sequence>
<evidence type="ECO:0000256" key="1">
    <source>
        <dbReference type="ARBA" id="ARBA00005417"/>
    </source>
</evidence>
<dbReference type="Proteomes" id="UP000740926">
    <property type="component" value="Unassembled WGS sequence"/>
</dbReference>
<organism evidence="4 5">
    <name type="scientific">Rhizopus delemar</name>
    <dbReference type="NCBI Taxonomy" id="936053"/>
    <lineage>
        <taxon>Eukaryota</taxon>
        <taxon>Fungi</taxon>
        <taxon>Fungi incertae sedis</taxon>
        <taxon>Mucoromycota</taxon>
        <taxon>Mucoromycotina</taxon>
        <taxon>Mucoromycetes</taxon>
        <taxon>Mucorales</taxon>
        <taxon>Mucorineae</taxon>
        <taxon>Rhizopodaceae</taxon>
        <taxon>Rhizopus</taxon>
    </lineage>
</organism>
<evidence type="ECO:0000256" key="3">
    <source>
        <dbReference type="ARBA" id="ARBA00022970"/>
    </source>
</evidence>
<dbReference type="InterPro" id="IPR052156">
    <property type="entry name" value="BCAA_Transport_ATP-bd_LivF"/>
</dbReference>
<keyword evidence="2" id="KW-0813">Transport</keyword>
<comment type="similarity">
    <text evidence="1">Belongs to the ABC transporter superfamily.</text>
</comment>
<dbReference type="PANTHER" id="PTHR43820">
    <property type="entry name" value="HIGH-AFFINITY BRANCHED-CHAIN AMINO ACID TRANSPORT ATP-BINDING PROTEIN LIVF"/>
    <property type="match status" value="1"/>
</dbReference>
<evidence type="ECO:0000313" key="5">
    <source>
        <dbReference type="Proteomes" id="UP000740926"/>
    </source>
</evidence>